<organism evidence="1 2">
    <name type="scientific">Zasmidium cellare</name>
    <name type="common">Wine cellar mold</name>
    <name type="synonym">Racodium cellare</name>
    <dbReference type="NCBI Taxonomy" id="395010"/>
    <lineage>
        <taxon>Eukaryota</taxon>
        <taxon>Fungi</taxon>
        <taxon>Dikarya</taxon>
        <taxon>Ascomycota</taxon>
        <taxon>Pezizomycotina</taxon>
        <taxon>Dothideomycetes</taxon>
        <taxon>Dothideomycetidae</taxon>
        <taxon>Mycosphaerellales</taxon>
        <taxon>Mycosphaerellaceae</taxon>
        <taxon>Zasmidium</taxon>
    </lineage>
</organism>
<evidence type="ECO:0000313" key="2">
    <source>
        <dbReference type="Proteomes" id="UP001305779"/>
    </source>
</evidence>
<dbReference type="EMBL" id="JAXOVC010000013">
    <property type="protein sequence ID" value="KAK4494887.1"/>
    <property type="molecule type" value="Genomic_DNA"/>
</dbReference>
<name>A0ABR0E0E3_ZASCE</name>
<accession>A0ABR0E0E3</accession>
<gene>
    <name evidence="1" type="ORF">PRZ48_014243</name>
</gene>
<reference evidence="1 2" key="1">
    <citation type="journal article" date="2023" name="G3 (Bethesda)">
        <title>A chromosome-level genome assembly of Zasmidium syzygii isolated from banana leaves.</title>
        <authorList>
            <person name="van Westerhoven A.C."/>
            <person name="Mehrabi R."/>
            <person name="Talebi R."/>
            <person name="Steentjes M.B.F."/>
            <person name="Corcolon B."/>
            <person name="Chong P.A."/>
            <person name="Kema G.H.J."/>
            <person name="Seidl M.F."/>
        </authorList>
    </citation>
    <scope>NUCLEOTIDE SEQUENCE [LARGE SCALE GENOMIC DNA]</scope>
    <source>
        <strain evidence="1 2">P124</strain>
    </source>
</reference>
<protein>
    <recommendedName>
        <fullName evidence="3">F-box domain-containing protein</fullName>
    </recommendedName>
</protein>
<evidence type="ECO:0000313" key="1">
    <source>
        <dbReference type="EMBL" id="KAK4494887.1"/>
    </source>
</evidence>
<proteinExistence type="predicted"/>
<comment type="caution">
    <text evidence="1">The sequence shown here is derived from an EMBL/GenBank/DDBJ whole genome shotgun (WGS) entry which is preliminary data.</text>
</comment>
<dbReference type="Proteomes" id="UP001305779">
    <property type="component" value="Unassembled WGS sequence"/>
</dbReference>
<sequence length="200" mass="22693">MSTDTAAVADGVSANKVFAIPELFEMIVLEVDERTVLLSQRVSKTYRNNIKSSMKLQRKLWFQPTPIEDASKQGFLIQVNRLLLNPDIVWGDCHNHFYQYDDEGKLSRSESAFFTLITDAGIGPFVAKDGSWRQMLLAQYEGEVKCLALYADGDGKSLPFRNIRPQRRFGEGLTAGMFMDWMKEEWEAKYGKEATTSSDA</sequence>
<keyword evidence="2" id="KW-1185">Reference proteome</keyword>
<evidence type="ECO:0008006" key="3">
    <source>
        <dbReference type="Google" id="ProtNLM"/>
    </source>
</evidence>